<dbReference type="Pfam" id="PF13649">
    <property type="entry name" value="Methyltransf_25"/>
    <property type="match status" value="1"/>
</dbReference>
<accession>A0A1H3NLG9</accession>
<dbReference type="GO" id="GO:0008168">
    <property type="term" value="F:methyltransferase activity"/>
    <property type="evidence" value="ECO:0007669"/>
    <property type="project" value="UniProtKB-KW"/>
</dbReference>
<keyword evidence="2" id="KW-0808">Transferase</keyword>
<dbReference type="AlphaFoldDB" id="A0A1H3NLG9"/>
<dbReference type="Gene3D" id="3.40.50.150">
    <property type="entry name" value="Vaccinia Virus protein VP39"/>
    <property type="match status" value="1"/>
</dbReference>
<dbReference type="GO" id="GO:0032259">
    <property type="term" value="P:methylation"/>
    <property type="evidence" value="ECO:0007669"/>
    <property type="project" value="UniProtKB-KW"/>
</dbReference>
<dbReference type="InterPro" id="IPR029063">
    <property type="entry name" value="SAM-dependent_MTases_sf"/>
</dbReference>
<gene>
    <name evidence="2" type="ORF">SAMN05421881_10763</name>
</gene>
<organism evidence="2 3">
    <name type="scientific">Nitrosomonas halophila</name>
    <dbReference type="NCBI Taxonomy" id="44576"/>
    <lineage>
        <taxon>Bacteria</taxon>
        <taxon>Pseudomonadati</taxon>
        <taxon>Pseudomonadota</taxon>
        <taxon>Betaproteobacteria</taxon>
        <taxon>Nitrosomonadales</taxon>
        <taxon>Nitrosomonadaceae</taxon>
        <taxon>Nitrosomonas</taxon>
    </lineage>
</organism>
<dbReference type="Proteomes" id="UP000198640">
    <property type="component" value="Unassembled WGS sequence"/>
</dbReference>
<dbReference type="SUPFAM" id="SSF53335">
    <property type="entry name" value="S-adenosyl-L-methionine-dependent methyltransferases"/>
    <property type="match status" value="1"/>
</dbReference>
<proteinExistence type="predicted"/>
<dbReference type="InterPro" id="IPR041698">
    <property type="entry name" value="Methyltransf_25"/>
</dbReference>
<protein>
    <submittedName>
        <fullName evidence="2">Methyltransferase domain-containing protein</fullName>
    </submittedName>
</protein>
<sequence length="294" mass="31919">MPRPIKVSLQPALHEANRLSWNAATPVHNSHKYSQANFFRDGGMTLFQEEKDPLGDVAGTRLLHLLCNAGQDTLSLARLGAVVTGVDISDGAIAFARSLSAETGISATFERADAYSWLKEAGERGEAFDIVFCSYGAFCWLSDLPLFAHLVRNVLTNNGRFICVEFHPAVLVFDSDWTPLFEYGSGAEPVTLQQGVEDYVAQSGVGLAPSGLSQGATFFSNPYPAYEFQWGLGDVISSFTASGLVIRHLEEYSYSNGCKLFDDMAGLPGGRWAMPDGRPKLPLMYGLVAGKHLP</sequence>
<evidence type="ECO:0000259" key="1">
    <source>
        <dbReference type="Pfam" id="PF13649"/>
    </source>
</evidence>
<reference evidence="2 3" key="1">
    <citation type="submission" date="2016-10" db="EMBL/GenBank/DDBJ databases">
        <authorList>
            <person name="de Groot N.N."/>
        </authorList>
    </citation>
    <scope>NUCLEOTIDE SEQUENCE [LARGE SCALE GENOMIC DNA]</scope>
    <source>
        <strain evidence="2 3">Nm1</strain>
    </source>
</reference>
<name>A0A1H3NLG9_9PROT</name>
<evidence type="ECO:0000313" key="2">
    <source>
        <dbReference type="EMBL" id="SDY89766.1"/>
    </source>
</evidence>
<dbReference type="RefSeq" id="WP_218132844.1">
    <property type="nucleotide sequence ID" value="NZ_FNOY01000076.1"/>
</dbReference>
<keyword evidence="2" id="KW-0489">Methyltransferase</keyword>
<feature type="domain" description="Methyltransferase" evidence="1">
    <location>
        <begin position="64"/>
        <end position="159"/>
    </location>
</feature>
<dbReference type="CDD" id="cd02440">
    <property type="entry name" value="AdoMet_MTases"/>
    <property type="match status" value="1"/>
</dbReference>
<evidence type="ECO:0000313" key="3">
    <source>
        <dbReference type="Proteomes" id="UP000198640"/>
    </source>
</evidence>
<dbReference type="STRING" id="44576.SAMN05421881_10763"/>
<keyword evidence="3" id="KW-1185">Reference proteome</keyword>
<dbReference type="EMBL" id="FNOY01000076">
    <property type="protein sequence ID" value="SDY89766.1"/>
    <property type="molecule type" value="Genomic_DNA"/>
</dbReference>